<proteinExistence type="predicted"/>
<reference evidence="10 11" key="1">
    <citation type="journal article" date="2019" name="Int. J. Syst. Evol. Microbiol.">
        <title>The Global Catalogue of Microorganisms (GCM) 10K type strain sequencing project: providing services to taxonomists for standard genome sequencing and annotation.</title>
        <authorList>
            <consortium name="The Broad Institute Genomics Platform"/>
            <consortium name="The Broad Institute Genome Sequencing Center for Infectious Disease"/>
            <person name="Wu L."/>
            <person name="Ma J."/>
        </authorList>
    </citation>
    <scope>NUCLEOTIDE SEQUENCE [LARGE SCALE GENOMIC DNA]</scope>
    <source>
        <strain evidence="10 11">JCM 9933</strain>
    </source>
</reference>
<dbReference type="SUPFAM" id="SSF53448">
    <property type="entry name" value="Nucleotide-diphospho-sugar transferases"/>
    <property type="match status" value="1"/>
</dbReference>
<protein>
    <recommendedName>
        <fullName evidence="12">Ceramide glucosyltransferase</fullName>
    </recommendedName>
</protein>
<evidence type="ECO:0000256" key="2">
    <source>
        <dbReference type="ARBA" id="ARBA00004760"/>
    </source>
</evidence>
<keyword evidence="8 9" id="KW-0472">Membrane</keyword>
<evidence type="ECO:0000256" key="3">
    <source>
        <dbReference type="ARBA" id="ARBA00004991"/>
    </source>
</evidence>
<feature type="transmembrane region" description="Helical" evidence="9">
    <location>
        <begin position="6"/>
        <end position="27"/>
    </location>
</feature>
<organism evidence="10 11">
    <name type="scientific">Craurococcus roseus</name>
    <dbReference type="NCBI Taxonomy" id="77585"/>
    <lineage>
        <taxon>Bacteria</taxon>
        <taxon>Pseudomonadati</taxon>
        <taxon>Pseudomonadota</taxon>
        <taxon>Alphaproteobacteria</taxon>
        <taxon>Acetobacterales</taxon>
        <taxon>Acetobacteraceae</taxon>
        <taxon>Craurococcus</taxon>
    </lineage>
</organism>
<keyword evidence="5" id="KW-0808">Transferase</keyword>
<sequence length="396" mass="41636">MGYAAGAILALWMALAAAAALGCALYLRLLRRPQPRPAVSLPVLVAVPVRGEAGLDGFLAALAAQDYPAWRVVFAVESAEDPSFAALSRFAAAHPGLAGRVVVSGATGVRAQKVHNLLAALPALRPDDAALVTLDADTLPPPGTLTELLRPILTGQGDLSSGYRWTLPASPGAGPLLLSLAEMGVATLPRSARLNLCWGGANAIGRRALDRLDLPRLWDRAVSDDLSASRAAHRTGLVIYAPLTVRPPSPTDLGVADALRFGARQHRLMRLHSPWRWRLAGLVLALPVAGGAVALAAAAQGSRAALACLAAAWLLQRVRAALRLAIAKRVLPPSEAAKAALTLRRGRWWQPLAHVLHAAAWAGSAAGCRMDWAGRRYRLTTRGDVRTVAGLPEGSR</sequence>
<comment type="caution">
    <text evidence="10">The sequence shown here is derived from an EMBL/GenBank/DDBJ whole genome shotgun (WGS) entry which is preliminary data.</text>
</comment>
<comment type="subcellular location">
    <subcellularLocation>
        <location evidence="1">Membrane</location>
        <topology evidence="1">Multi-pass membrane protein</topology>
    </subcellularLocation>
</comment>
<accession>A0ABN1F0J1</accession>
<name>A0ABN1F0J1_9PROT</name>
<gene>
    <name evidence="10" type="ORF">GCM10009416_17080</name>
</gene>
<feature type="transmembrane region" description="Helical" evidence="9">
    <location>
        <begin position="277"/>
        <end position="298"/>
    </location>
</feature>
<evidence type="ECO:0000256" key="9">
    <source>
        <dbReference type="SAM" id="Phobius"/>
    </source>
</evidence>
<dbReference type="PANTHER" id="PTHR12726:SF0">
    <property type="entry name" value="CERAMIDE GLUCOSYLTRANSFERASE"/>
    <property type="match status" value="1"/>
</dbReference>
<dbReference type="Proteomes" id="UP001501588">
    <property type="component" value="Unassembled WGS sequence"/>
</dbReference>
<evidence type="ECO:0000256" key="4">
    <source>
        <dbReference type="ARBA" id="ARBA00022676"/>
    </source>
</evidence>
<evidence type="ECO:0000256" key="1">
    <source>
        <dbReference type="ARBA" id="ARBA00004141"/>
    </source>
</evidence>
<evidence type="ECO:0000313" key="10">
    <source>
        <dbReference type="EMBL" id="GAA0579262.1"/>
    </source>
</evidence>
<evidence type="ECO:0000256" key="6">
    <source>
        <dbReference type="ARBA" id="ARBA00022692"/>
    </source>
</evidence>
<evidence type="ECO:0000256" key="8">
    <source>
        <dbReference type="ARBA" id="ARBA00023136"/>
    </source>
</evidence>
<comment type="pathway">
    <text evidence="2">Lipid metabolism; sphingolipid metabolism.</text>
</comment>
<comment type="pathway">
    <text evidence="3">Sphingolipid metabolism.</text>
</comment>
<dbReference type="PANTHER" id="PTHR12726">
    <property type="entry name" value="CERAMIDE GLUCOSYLTRANSFERASE"/>
    <property type="match status" value="1"/>
</dbReference>
<dbReference type="Pfam" id="PF13641">
    <property type="entry name" value="Glyco_tranf_2_3"/>
    <property type="match status" value="1"/>
</dbReference>
<evidence type="ECO:0008006" key="12">
    <source>
        <dbReference type="Google" id="ProtNLM"/>
    </source>
</evidence>
<keyword evidence="4" id="KW-0328">Glycosyltransferase</keyword>
<evidence type="ECO:0000256" key="5">
    <source>
        <dbReference type="ARBA" id="ARBA00022679"/>
    </source>
</evidence>
<evidence type="ECO:0000313" key="11">
    <source>
        <dbReference type="Proteomes" id="UP001501588"/>
    </source>
</evidence>
<dbReference type="InterPro" id="IPR029044">
    <property type="entry name" value="Nucleotide-diphossugar_trans"/>
</dbReference>
<dbReference type="Gene3D" id="3.90.550.10">
    <property type="entry name" value="Spore Coat Polysaccharide Biosynthesis Protein SpsA, Chain A"/>
    <property type="match status" value="1"/>
</dbReference>
<keyword evidence="11" id="KW-1185">Reference proteome</keyword>
<dbReference type="EMBL" id="BAAAFZ010000019">
    <property type="protein sequence ID" value="GAA0579262.1"/>
    <property type="molecule type" value="Genomic_DNA"/>
</dbReference>
<keyword evidence="6 9" id="KW-0812">Transmembrane</keyword>
<keyword evidence="7 9" id="KW-1133">Transmembrane helix</keyword>
<dbReference type="InterPro" id="IPR025993">
    <property type="entry name" value="Ceramide_glucosylTrfase"/>
</dbReference>
<evidence type="ECO:0000256" key="7">
    <source>
        <dbReference type="ARBA" id="ARBA00022989"/>
    </source>
</evidence>